<evidence type="ECO:0000256" key="5">
    <source>
        <dbReference type="SAM" id="Phobius"/>
    </source>
</evidence>
<evidence type="ECO:0000256" key="2">
    <source>
        <dbReference type="ARBA" id="ARBA00022692"/>
    </source>
</evidence>
<feature type="transmembrane region" description="Helical" evidence="5">
    <location>
        <begin position="198"/>
        <end position="217"/>
    </location>
</feature>
<dbReference type="PROSITE" id="PS00216">
    <property type="entry name" value="SUGAR_TRANSPORT_1"/>
    <property type="match status" value="1"/>
</dbReference>
<organism evidence="7">
    <name type="scientific">Phyllotreta armoraciae</name>
    <dbReference type="NCBI Taxonomy" id="1553667"/>
    <lineage>
        <taxon>Eukaryota</taxon>
        <taxon>Metazoa</taxon>
        <taxon>Ecdysozoa</taxon>
        <taxon>Arthropoda</taxon>
        <taxon>Hexapoda</taxon>
        <taxon>Insecta</taxon>
        <taxon>Pterygota</taxon>
        <taxon>Neoptera</taxon>
        <taxon>Endopterygota</taxon>
        <taxon>Coleoptera</taxon>
        <taxon>Polyphaga</taxon>
        <taxon>Cucujiformia</taxon>
        <taxon>Chrysomeloidea</taxon>
        <taxon>Chrysomelidae</taxon>
        <taxon>Galerucinae</taxon>
        <taxon>Alticini</taxon>
        <taxon>Phyllotreta</taxon>
    </lineage>
</organism>
<dbReference type="EMBL" id="MN433084">
    <property type="protein sequence ID" value="QJX15793.1"/>
    <property type="molecule type" value="mRNA"/>
</dbReference>
<keyword evidence="3 5" id="KW-1133">Transmembrane helix</keyword>
<dbReference type="PANTHER" id="PTHR48021:SF1">
    <property type="entry name" value="GH07001P-RELATED"/>
    <property type="match status" value="1"/>
</dbReference>
<dbReference type="InterPro" id="IPR020846">
    <property type="entry name" value="MFS_dom"/>
</dbReference>
<dbReference type="InterPro" id="IPR050549">
    <property type="entry name" value="MFS_Trehalose_Transporter"/>
</dbReference>
<evidence type="ECO:0000259" key="6">
    <source>
        <dbReference type="PROSITE" id="PS50850"/>
    </source>
</evidence>
<comment type="subcellular location">
    <subcellularLocation>
        <location evidence="1">Membrane</location>
        <topology evidence="1">Multi-pass membrane protein</topology>
    </subcellularLocation>
</comment>
<reference evidence="7" key="1">
    <citation type="submission" date="2019-09" db="EMBL/GenBank/DDBJ databases">
        <title>MFS transporters aid in co-option of insect defense compounds from plants.</title>
        <authorList>
            <person name="Yang Z.-L."/>
            <person name="Nour-Eldin H.H."/>
            <person name="Haenniger S."/>
            <person name="Reichelt M."/>
            <person name="Crocoll C."/>
            <person name="Vogel H."/>
            <person name="Beran F."/>
        </authorList>
    </citation>
    <scope>NUCLEOTIDE SEQUENCE</scope>
</reference>
<dbReference type="GO" id="GO:0016020">
    <property type="term" value="C:membrane"/>
    <property type="evidence" value="ECO:0007669"/>
    <property type="project" value="UniProtKB-SubCell"/>
</dbReference>
<dbReference type="GO" id="GO:0022857">
    <property type="term" value="F:transmembrane transporter activity"/>
    <property type="evidence" value="ECO:0007669"/>
    <property type="project" value="InterPro"/>
</dbReference>
<evidence type="ECO:0000256" key="4">
    <source>
        <dbReference type="ARBA" id="ARBA00023136"/>
    </source>
</evidence>
<gene>
    <name evidence="7" type="primary">2548-2</name>
</gene>
<feature type="transmembrane region" description="Helical" evidence="5">
    <location>
        <begin position="224"/>
        <end position="245"/>
    </location>
</feature>
<proteinExistence type="evidence at transcript level"/>
<accession>A0A858Z6T1</accession>
<evidence type="ECO:0000313" key="7">
    <source>
        <dbReference type="EMBL" id="QJX15793.1"/>
    </source>
</evidence>
<evidence type="ECO:0000256" key="1">
    <source>
        <dbReference type="ARBA" id="ARBA00004141"/>
    </source>
</evidence>
<name>A0A858Z6T1_9CUCU</name>
<feature type="domain" description="Major facilitator superfamily (MFS) profile" evidence="6">
    <location>
        <begin position="1"/>
        <end position="257"/>
    </location>
</feature>
<keyword evidence="4 5" id="KW-0472">Membrane</keyword>
<dbReference type="PROSITE" id="PS50850">
    <property type="entry name" value="MFS"/>
    <property type="match status" value="1"/>
</dbReference>
<feature type="transmembrane region" description="Helical" evidence="5">
    <location>
        <begin position="76"/>
        <end position="98"/>
    </location>
</feature>
<dbReference type="InterPro" id="IPR005829">
    <property type="entry name" value="Sugar_transporter_CS"/>
</dbReference>
<sequence length="257" mass="28410">MVVIVSMLALAFSQQIYVYYISVFINGFSTSCLMAVVSMYNTEIADNDNRGRINCLLGMSVPLGNAIAYLSGNASLRTICFVGTITPSIFLVLSFFLSETPIFLLTAKKEDECLKALKRLRGTNDVEDEYVQIKKSTQQTDSKKYTIIDVFRTRASIRSFCYTIELLMTEVFSGIFLLGAFMGPIFNEAGAFITGNSIGALASIVQVLLVIVASLFIDRLGRKPLLFASMSGCVVCLAALSVYFYHLHYPANCFRTN</sequence>
<dbReference type="Gene3D" id="1.20.1250.20">
    <property type="entry name" value="MFS general substrate transporter like domains"/>
    <property type="match status" value="1"/>
</dbReference>
<keyword evidence="2 5" id="KW-0812">Transmembrane</keyword>
<feature type="transmembrane region" description="Helical" evidence="5">
    <location>
        <begin position="23"/>
        <end position="41"/>
    </location>
</feature>
<dbReference type="InterPro" id="IPR036259">
    <property type="entry name" value="MFS_trans_sf"/>
</dbReference>
<protein>
    <submittedName>
        <fullName evidence="7">Major facilitator superfamily protein</fullName>
    </submittedName>
</protein>
<dbReference type="PANTHER" id="PTHR48021">
    <property type="match status" value="1"/>
</dbReference>
<dbReference type="Pfam" id="PF00083">
    <property type="entry name" value="Sugar_tr"/>
    <property type="match status" value="1"/>
</dbReference>
<dbReference type="AlphaFoldDB" id="A0A858Z6T1"/>
<dbReference type="InterPro" id="IPR005828">
    <property type="entry name" value="MFS_sugar_transport-like"/>
</dbReference>
<dbReference type="SUPFAM" id="SSF103473">
    <property type="entry name" value="MFS general substrate transporter"/>
    <property type="match status" value="1"/>
</dbReference>
<feature type="transmembrane region" description="Helical" evidence="5">
    <location>
        <begin position="53"/>
        <end position="70"/>
    </location>
</feature>
<evidence type="ECO:0000256" key="3">
    <source>
        <dbReference type="ARBA" id="ARBA00022989"/>
    </source>
</evidence>
<feature type="transmembrane region" description="Helical" evidence="5">
    <location>
        <begin position="160"/>
        <end position="186"/>
    </location>
</feature>